<feature type="transmembrane region" description="Helical" evidence="6">
    <location>
        <begin position="183"/>
        <end position="211"/>
    </location>
</feature>
<organism evidence="7 8">
    <name type="scientific">Tothia fuscella</name>
    <dbReference type="NCBI Taxonomy" id="1048955"/>
    <lineage>
        <taxon>Eukaryota</taxon>
        <taxon>Fungi</taxon>
        <taxon>Dikarya</taxon>
        <taxon>Ascomycota</taxon>
        <taxon>Pezizomycotina</taxon>
        <taxon>Dothideomycetes</taxon>
        <taxon>Pleosporomycetidae</taxon>
        <taxon>Venturiales</taxon>
        <taxon>Cylindrosympodiaceae</taxon>
        <taxon>Tothia</taxon>
    </lineage>
</organism>
<reference evidence="7" key="1">
    <citation type="journal article" date="2020" name="Stud. Mycol.">
        <title>101 Dothideomycetes genomes: a test case for predicting lifestyles and emergence of pathogens.</title>
        <authorList>
            <person name="Haridas S."/>
            <person name="Albert R."/>
            <person name="Binder M."/>
            <person name="Bloem J."/>
            <person name="Labutti K."/>
            <person name="Salamov A."/>
            <person name="Andreopoulos B."/>
            <person name="Baker S."/>
            <person name="Barry K."/>
            <person name="Bills G."/>
            <person name="Bluhm B."/>
            <person name="Cannon C."/>
            <person name="Castanera R."/>
            <person name="Culley D."/>
            <person name="Daum C."/>
            <person name="Ezra D."/>
            <person name="Gonzalez J."/>
            <person name="Henrissat B."/>
            <person name="Kuo A."/>
            <person name="Liang C."/>
            <person name="Lipzen A."/>
            <person name="Lutzoni F."/>
            <person name="Magnuson J."/>
            <person name="Mondo S."/>
            <person name="Nolan M."/>
            <person name="Ohm R."/>
            <person name="Pangilinan J."/>
            <person name="Park H.-J."/>
            <person name="Ramirez L."/>
            <person name="Alfaro M."/>
            <person name="Sun H."/>
            <person name="Tritt A."/>
            <person name="Yoshinaga Y."/>
            <person name="Zwiers L.-H."/>
            <person name="Turgeon B."/>
            <person name="Goodwin S."/>
            <person name="Spatafora J."/>
            <person name="Crous P."/>
            <person name="Grigoriev I."/>
        </authorList>
    </citation>
    <scope>NUCLEOTIDE SEQUENCE</scope>
    <source>
        <strain evidence="7">CBS 130266</strain>
    </source>
</reference>
<comment type="caution">
    <text evidence="7">The sequence shown here is derived from an EMBL/GenBank/DDBJ whole genome shotgun (WGS) entry which is preliminary data.</text>
</comment>
<feature type="transmembrane region" description="Helical" evidence="6">
    <location>
        <begin position="124"/>
        <end position="143"/>
    </location>
</feature>
<comment type="subcellular location">
    <subcellularLocation>
        <location evidence="1">Membrane</location>
        <topology evidence="1">Multi-pass membrane protein</topology>
    </subcellularLocation>
</comment>
<dbReference type="GO" id="GO:0005886">
    <property type="term" value="C:plasma membrane"/>
    <property type="evidence" value="ECO:0007669"/>
    <property type="project" value="TreeGrafter"/>
</dbReference>
<feature type="transmembrane region" description="Helical" evidence="6">
    <location>
        <begin position="149"/>
        <end position="171"/>
    </location>
</feature>
<keyword evidence="8" id="KW-1185">Reference proteome</keyword>
<dbReference type="SUPFAM" id="SSF103473">
    <property type="entry name" value="MFS general substrate transporter"/>
    <property type="match status" value="1"/>
</dbReference>
<dbReference type="EMBL" id="MU007057">
    <property type="protein sequence ID" value="KAF2427817.1"/>
    <property type="molecule type" value="Genomic_DNA"/>
</dbReference>
<feature type="region of interest" description="Disordered" evidence="5">
    <location>
        <begin position="1"/>
        <end position="31"/>
    </location>
</feature>
<feature type="transmembrane region" description="Helical" evidence="6">
    <location>
        <begin position="61"/>
        <end position="83"/>
    </location>
</feature>
<dbReference type="InterPro" id="IPR036259">
    <property type="entry name" value="MFS_trans_sf"/>
</dbReference>
<name>A0A9P4TWZ8_9PEZI</name>
<evidence type="ECO:0000313" key="8">
    <source>
        <dbReference type="Proteomes" id="UP000800235"/>
    </source>
</evidence>
<sequence>MDFKQPTAGEPPIVAETKEVSNVDSSDDHSADGVNHMGEVLRSGVTHSMGDPSRPNSSRLLYHRFAIFVSTTCWNAYFSPFFQVVNGLTVSEASYLVQGGTVVQIVSGIFAGSIISYTGRYKPISLYFAFPLMVLGMGSLIHFRKPDHYVGFIAMSNIFVCFGWGTLMLTVEIGILGAVGEQQYFAISIALLNLFCYIGNAVGFTVSSAIWQSVFPQKLALYLPQENQANATVIFGPSKNSCLMSGTHRRAWQFSMPMQTHGVFC</sequence>
<evidence type="ECO:0000256" key="3">
    <source>
        <dbReference type="ARBA" id="ARBA00022989"/>
    </source>
</evidence>
<dbReference type="Gene3D" id="1.20.1250.20">
    <property type="entry name" value="MFS general substrate transporter like domains"/>
    <property type="match status" value="1"/>
</dbReference>
<gene>
    <name evidence="7" type="ORF">EJ08DRAFT_651227</name>
</gene>
<evidence type="ECO:0000256" key="6">
    <source>
        <dbReference type="SAM" id="Phobius"/>
    </source>
</evidence>
<proteinExistence type="predicted"/>
<evidence type="ECO:0000256" key="2">
    <source>
        <dbReference type="ARBA" id="ARBA00022692"/>
    </source>
</evidence>
<dbReference type="PANTHER" id="PTHR23501:SF55">
    <property type="entry name" value="SIDEROPHORE IRON TRANSPORTER, PUTATIVE (AFU_ORTHOLOGUE AFUA_3G03440)-RELATED"/>
    <property type="match status" value="1"/>
</dbReference>
<keyword evidence="3 6" id="KW-1133">Transmembrane helix</keyword>
<evidence type="ECO:0000313" key="7">
    <source>
        <dbReference type="EMBL" id="KAF2427817.1"/>
    </source>
</evidence>
<evidence type="ECO:0000256" key="5">
    <source>
        <dbReference type="SAM" id="MobiDB-lite"/>
    </source>
</evidence>
<keyword evidence="4 6" id="KW-0472">Membrane</keyword>
<protein>
    <submittedName>
        <fullName evidence="7">Uncharacterized protein</fullName>
    </submittedName>
</protein>
<dbReference type="Proteomes" id="UP000800235">
    <property type="component" value="Unassembled WGS sequence"/>
</dbReference>
<dbReference type="AlphaFoldDB" id="A0A9P4TWZ8"/>
<evidence type="ECO:0000256" key="1">
    <source>
        <dbReference type="ARBA" id="ARBA00004141"/>
    </source>
</evidence>
<feature type="transmembrane region" description="Helical" evidence="6">
    <location>
        <begin position="95"/>
        <end position="117"/>
    </location>
</feature>
<keyword evidence="2 6" id="KW-0812">Transmembrane</keyword>
<dbReference type="OrthoDB" id="4078873at2759"/>
<dbReference type="PANTHER" id="PTHR23501">
    <property type="entry name" value="MAJOR FACILITATOR SUPERFAMILY"/>
    <property type="match status" value="1"/>
</dbReference>
<feature type="compositionally biased region" description="Basic and acidic residues" evidence="5">
    <location>
        <begin position="16"/>
        <end position="31"/>
    </location>
</feature>
<accession>A0A9P4TWZ8</accession>
<evidence type="ECO:0000256" key="4">
    <source>
        <dbReference type="ARBA" id="ARBA00023136"/>
    </source>
</evidence>
<dbReference type="GO" id="GO:0022857">
    <property type="term" value="F:transmembrane transporter activity"/>
    <property type="evidence" value="ECO:0007669"/>
    <property type="project" value="TreeGrafter"/>
</dbReference>